<feature type="region of interest" description="Disordered" evidence="1">
    <location>
        <begin position="187"/>
        <end position="219"/>
    </location>
</feature>
<feature type="compositionally biased region" description="Low complexity" evidence="1">
    <location>
        <begin position="718"/>
        <end position="727"/>
    </location>
</feature>
<gene>
    <name evidence="2" type="ORF">NESM_000184400</name>
</gene>
<feature type="region of interest" description="Disordered" evidence="1">
    <location>
        <begin position="1348"/>
        <end position="1377"/>
    </location>
</feature>
<evidence type="ECO:0000256" key="1">
    <source>
        <dbReference type="SAM" id="MobiDB-lite"/>
    </source>
</evidence>
<feature type="compositionally biased region" description="Low complexity" evidence="1">
    <location>
        <begin position="1290"/>
        <end position="1305"/>
    </location>
</feature>
<organism evidence="2 3">
    <name type="scientific">Novymonas esmeraldas</name>
    <dbReference type="NCBI Taxonomy" id="1808958"/>
    <lineage>
        <taxon>Eukaryota</taxon>
        <taxon>Discoba</taxon>
        <taxon>Euglenozoa</taxon>
        <taxon>Kinetoplastea</taxon>
        <taxon>Metakinetoplastina</taxon>
        <taxon>Trypanosomatida</taxon>
        <taxon>Trypanosomatidae</taxon>
        <taxon>Novymonas</taxon>
    </lineage>
</organism>
<proteinExistence type="predicted"/>
<feature type="region of interest" description="Disordered" evidence="1">
    <location>
        <begin position="143"/>
        <end position="173"/>
    </location>
</feature>
<feature type="region of interest" description="Disordered" evidence="1">
    <location>
        <begin position="1"/>
        <end position="84"/>
    </location>
</feature>
<protein>
    <submittedName>
        <fullName evidence="2">Uncharacterized protein</fullName>
    </submittedName>
</protein>
<name>A0AAW0F867_9TRYP</name>
<feature type="region of interest" description="Disordered" evidence="1">
    <location>
        <begin position="265"/>
        <end position="318"/>
    </location>
</feature>
<sequence length="1861" mass="192637">MHAPRRAQVPPHPPGTTSSSVAVTPPLHTASSTRQRHHGGRGTRGGGAEAAASSPLRSPSSTASSPHPHSGTATSSPAPSDPATLRLVSPRVLWRAPAPRHMPAAAASLLPSIASSSAFSHTTLSPASRAPRPLGDRLHLAVHRATPARRRNGALVGHDDSDSDGDRQQSSCSANFAGDYDRLVFSPVDSARTSPRERDVTLTADDGADDTVARVPPPPVHEAAHTSVQAASPLGISPDEPVRGYITAAQAAAAVARLPELLRIPRQGPAAPTTTTTSTTPAAAAVSASTSPSRQRWSDAADGASARTPQSEPWWSTLDGTVSATNTIVEDGSPRLYRVAESPAPPHFTRSLNDTLGRADRAAMVLAMHPADTEAAAAASDGIEKAASMTTTTTTAVAALAMRLSRAAAAGGSLGAGASLTPASTIVSDTSRRGPGLNTLQELRDTLRLTDPSPDARAGAAIELSPSWVDATETGPRARSRNSVTRARPAATRLTADRRSGAARVGRPLPSTTDAGAGVAVQVAGGVGTQRMREALLRLYTPSTALAPAVAAPGVLQYRDGGGVGGGDRGSRQRLATSVAGVSSEPGSPVVTVANGASDAAGGQRLALTESPLQLPWQAELLTAAGVERRYGVLEAIHAHGGLSSSSSSRSHHPRLGPSLPSPTSPTASSVPAEVFSTASLTSSIFVREVGVGEAARRLFTLQRRSPGGGGSGGGGAAVSRSPSPARSGRDGELPFGMTMREAAAETYRQEQLRLYASHLATPATLPSEEALAAAAAHDLLDVDRLFQDTSRQTAGAAAGQPRAPVSESAQLGAASATASVPAMPVTASSSNALDRALRARAALLRRHVQGQPAWERQLYKVRQWCDRTRVMVRFDDGDCVERMADGLSHRALLRQHQLRQPRHGGAVEAGAACPQFVYADDPAAAHAEVMGRLAEEELEVERQNALRRYRERRHGSTLAGGSTLASHGGPLAPPEHSGVSGSDTTPVRTASFFGRSVCDTAEAGWGLVPVASLPTNLTDAPPALRAPHRNGRGVIAPSTAKENGALWPGRPSPSSAHATLCARLQTWGTEADADVDLRGVHGPSAGTVAALQIGVGAGRSTSVDSSRAFELRSRAGDASPRGESSAVALEAVAAMSSTHSPRHSRRESVSAAALTVPESELLCFVLTCATASNAVGVGDGAEHTDALLPLLRRGRSSSSSTGGDGVPLGAAVARLSVDWSYSPALAALGALLDRLAPSLMDRHATLDGAIDAAPGPSSTGAPLRDTTAVAQASADTDANGSPPTPPTPTRANPSAGTSPSTAASATSATSAASWRALLSAALPGYTAVDLCFLRRLHELLWRADDTQQQQQQQQHAAAGVPTQPVARLSSPSDGARWSRTAPPAVCPLTLVLSAALGCPAPVAASSTSVHRSGSELHAVSTLTVDAADLLQQLSDTALLRWLWDAARQSPMSSWAELIARAPAVYMQEWHGILAGRISVAASPAHAGGHASPHASIASTVGRRSPTTSRAESTASAAAAAAAAAASVPQLRSFTCDTAAAVEGAAWRVRRLHDVLHRASLCAEEEWRTADAPAAAPVVAEAIPFVGETPYLPGDETRARYPLDMRNLYLMSALAVEDVDARVVPQLREAVAQYTEAMRAATLAASEPHALVAPLAAVVKPIASLPLALQQRVHLDRLCAAEHRFSGLLSTLWGLEQSVRAFNHHVASFNAFTAADQHRWGPLYRTSLKVAYFVCEELAEKGMEHLSTELLPFVSVVASFAGCRGGHRELLSKLDAVMLELTERAKRVQLPLESLSWQHKRSQVLAEAVAAAQVATRRAAAVVSCLTTEADAVSAPLAALAMPELRLSSAPPLLPHPPATA</sequence>
<reference evidence="2 3" key="1">
    <citation type="journal article" date="2021" name="MBio">
        <title>A New Model Trypanosomatid, Novymonas esmeraldas: Genomic Perception of Its 'Candidatus Pandoraea novymonadis' Endosymbiont.</title>
        <authorList>
            <person name="Zakharova A."/>
            <person name="Saura A."/>
            <person name="Butenko A."/>
            <person name="Podesvova L."/>
            <person name="Warmusova S."/>
            <person name="Kostygov A.Y."/>
            <person name="Nenarokova A."/>
            <person name="Lukes J."/>
            <person name="Opperdoes F.R."/>
            <person name="Yurchenko V."/>
        </authorList>
    </citation>
    <scope>NUCLEOTIDE SEQUENCE [LARGE SCALE GENOMIC DNA]</scope>
    <source>
        <strain evidence="2 3">E262AT.01</strain>
    </source>
</reference>
<feature type="compositionally biased region" description="Polar residues" evidence="1">
    <location>
        <begin position="1269"/>
        <end position="1282"/>
    </location>
</feature>
<dbReference type="EMBL" id="JAECZO010000012">
    <property type="protein sequence ID" value="KAK7201228.1"/>
    <property type="molecule type" value="Genomic_DNA"/>
</dbReference>
<feature type="compositionally biased region" description="Gly residues" evidence="1">
    <location>
        <begin position="707"/>
        <end position="717"/>
    </location>
</feature>
<feature type="compositionally biased region" description="Polar residues" evidence="1">
    <location>
        <begin position="307"/>
        <end position="318"/>
    </location>
</feature>
<feature type="compositionally biased region" description="Basic and acidic residues" evidence="1">
    <location>
        <begin position="157"/>
        <end position="167"/>
    </location>
</feature>
<feature type="compositionally biased region" description="Low complexity" evidence="1">
    <location>
        <begin position="269"/>
        <end position="293"/>
    </location>
</feature>
<feature type="compositionally biased region" description="Low complexity" evidence="1">
    <location>
        <begin position="49"/>
        <end position="70"/>
    </location>
</feature>
<dbReference type="Proteomes" id="UP001430356">
    <property type="component" value="Unassembled WGS sequence"/>
</dbReference>
<feature type="region of interest" description="Disordered" evidence="1">
    <location>
        <begin position="471"/>
        <end position="513"/>
    </location>
</feature>
<evidence type="ECO:0000313" key="2">
    <source>
        <dbReference type="EMBL" id="KAK7201228.1"/>
    </source>
</evidence>
<feature type="compositionally biased region" description="Low complexity" evidence="1">
    <location>
        <begin position="485"/>
        <end position="494"/>
    </location>
</feature>
<feature type="region of interest" description="Disordered" evidence="1">
    <location>
        <begin position="1251"/>
        <end position="1305"/>
    </location>
</feature>
<comment type="caution">
    <text evidence="2">The sequence shown here is derived from an EMBL/GenBank/DDBJ whole genome shotgun (WGS) entry which is preliminary data.</text>
</comment>
<feature type="region of interest" description="Disordered" evidence="1">
    <location>
        <begin position="1489"/>
        <end position="1512"/>
    </location>
</feature>
<feature type="compositionally biased region" description="Basic residues" evidence="1">
    <location>
        <begin position="143"/>
        <end position="152"/>
    </location>
</feature>
<feature type="region of interest" description="Disordered" evidence="1">
    <location>
        <begin position="792"/>
        <end position="811"/>
    </location>
</feature>
<keyword evidence="3" id="KW-1185">Reference proteome</keyword>
<feature type="region of interest" description="Disordered" evidence="1">
    <location>
        <begin position="952"/>
        <end position="984"/>
    </location>
</feature>
<feature type="region of interest" description="Disordered" evidence="1">
    <location>
        <begin position="703"/>
        <end position="735"/>
    </location>
</feature>
<accession>A0AAW0F867</accession>
<feature type="region of interest" description="Disordered" evidence="1">
    <location>
        <begin position="641"/>
        <end position="671"/>
    </location>
</feature>
<evidence type="ECO:0000313" key="3">
    <source>
        <dbReference type="Proteomes" id="UP001430356"/>
    </source>
</evidence>